<keyword evidence="1 4" id="KW-0378">Hydrolase</keyword>
<dbReference type="InterPro" id="IPR029058">
    <property type="entry name" value="AB_hydrolase_fold"/>
</dbReference>
<dbReference type="Proteomes" id="UP000332515">
    <property type="component" value="Unassembled WGS sequence"/>
</dbReference>
<evidence type="ECO:0000313" key="5">
    <source>
        <dbReference type="Proteomes" id="UP000332515"/>
    </source>
</evidence>
<feature type="region of interest" description="Disordered" evidence="2">
    <location>
        <begin position="405"/>
        <end position="425"/>
    </location>
</feature>
<dbReference type="InterPro" id="IPR013736">
    <property type="entry name" value="Xaa-Pro_dipept_C"/>
</dbReference>
<dbReference type="Pfam" id="PF02129">
    <property type="entry name" value="Peptidase_S15"/>
    <property type="match status" value="1"/>
</dbReference>
<dbReference type="EMBL" id="VWNA01000001">
    <property type="protein sequence ID" value="MQT13240.1"/>
    <property type="molecule type" value="Genomic_DNA"/>
</dbReference>
<proteinExistence type="predicted"/>
<gene>
    <name evidence="4" type="ORF">F0357_11415</name>
</gene>
<dbReference type="InterPro" id="IPR008979">
    <property type="entry name" value="Galactose-bd-like_sf"/>
</dbReference>
<dbReference type="GO" id="GO:0008239">
    <property type="term" value="F:dipeptidyl-peptidase activity"/>
    <property type="evidence" value="ECO:0007669"/>
    <property type="project" value="InterPro"/>
</dbReference>
<feature type="compositionally biased region" description="Polar residues" evidence="2">
    <location>
        <begin position="414"/>
        <end position="425"/>
    </location>
</feature>
<organism evidence="4 5">
    <name type="scientific">Segnochrobactrum spirostomi</name>
    <dbReference type="NCBI Taxonomy" id="2608987"/>
    <lineage>
        <taxon>Bacteria</taxon>
        <taxon>Pseudomonadati</taxon>
        <taxon>Pseudomonadota</taxon>
        <taxon>Alphaproteobacteria</taxon>
        <taxon>Hyphomicrobiales</taxon>
        <taxon>Segnochrobactraceae</taxon>
        <taxon>Segnochrobactrum</taxon>
    </lineage>
</organism>
<dbReference type="InterPro" id="IPR005674">
    <property type="entry name" value="CocE/Ser_esterase"/>
</dbReference>
<dbReference type="RefSeq" id="WP_153481348.1">
    <property type="nucleotide sequence ID" value="NZ_VWNA01000001.1"/>
</dbReference>
<dbReference type="Gene3D" id="2.60.120.260">
    <property type="entry name" value="Galactose-binding domain-like"/>
    <property type="match status" value="1"/>
</dbReference>
<name>A0A6A7Y2F6_9HYPH</name>
<dbReference type="InterPro" id="IPR000383">
    <property type="entry name" value="Xaa-Pro-like_dom"/>
</dbReference>
<dbReference type="SUPFAM" id="SSF53474">
    <property type="entry name" value="alpha/beta-Hydrolases"/>
    <property type="match status" value="1"/>
</dbReference>
<evidence type="ECO:0000259" key="3">
    <source>
        <dbReference type="SMART" id="SM00939"/>
    </source>
</evidence>
<accession>A0A6A7Y2F6</accession>
<dbReference type="Gene3D" id="3.40.50.1820">
    <property type="entry name" value="alpha/beta hydrolase"/>
    <property type="match status" value="2"/>
</dbReference>
<dbReference type="SMART" id="SM00939">
    <property type="entry name" value="PepX_C"/>
    <property type="match status" value="1"/>
</dbReference>
<feature type="domain" description="Xaa-Pro dipeptidyl-peptidase C-terminal" evidence="3">
    <location>
        <begin position="344"/>
        <end position="602"/>
    </location>
</feature>
<keyword evidence="5" id="KW-1185">Reference proteome</keyword>
<dbReference type="NCBIfam" id="TIGR00976">
    <property type="entry name" value="CocE_NonD"/>
    <property type="match status" value="1"/>
</dbReference>
<evidence type="ECO:0000256" key="2">
    <source>
        <dbReference type="SAM" id="MobiDB-lite"/>
    </source>
</evidence>
<comment type="caution">
    <text evidence="4">The sequence shown here is derived from an EMBL/GenBank/DDBJ whole genome shotgun (WGS) entry which is preliminary data.</text>
</comment>
<protein>
    <submittedName>
        <fullName evidence="4">CocE/NonD family hydrolase</fullName>
    </submittedName>
</protein>
<sequence>MPAWLDNLIPLKAPRLDHEQYAGWTPRAVARRGLGCRLLADERIPVAGGVTLSADVYVPKTPGRYPAIVQFAAYSRELHTAGVPTGSNEIGSPPVFTDRGYGQVVVMRRGMGRSGGEMAPFLSDADVDDHEACIAWAAAQPWCDGRVVLFGTSYYGMTQPLVAVRRPPALKAFFCNEICTDYFRQITQFGGAPGLFFANLWMGANFPEAMVRLRVPPVVRAALSHVLNSPLKRLWEPVLMKQVDGLFRKFMSATPVRPVRDWWVNWLIDGKTRETSIIPAGPAGRLDRIEVPFVVAQNLGYFNLHQFGCYDLFQNAGTPQGRKWMILAKPHYELPVYAWQLEALAFFDHILHGTDNGYADEPPVRYWLDGAERFVGAADFPVPGHEVVRFRLASGGVDQARHRLVEEEPGEASNGDTVQPDAGSNRSSNTWIAIPLGLPVVGGLDEVAPQVLSFEAPVVRTMDLAGPVTLRLRFSSNEIDSHVVARLGRVAADGTFRLLSLGTISPARRRIDGARSTACEIAIDTTRPEPLLPGEPVDLVFSLTIGPVRLQPGERLRLDIASRTDLLRSNVSEGYVQFDMPVPPYLARNTLHYGPETVLEVHRVAG</sequence>
<reference evidence="4 5" key="1">
    <citation type="submission" date="2019-09" db="EMBL/GenBank/DDBJ databases">
        <title>Segnochrobactrum spirostomi gen. nov., sp. nov., isolated from the ciliate Spirostomum cf. yagiui and description of a novel family, Segnochrobactraceae fam. nov. within the order Rhizobiales of the class Alphaproteobacteria.</title>
        <authorList>
            <person name="Akter S."/>
            <person name="Shazib S.U.A."/>
            <person name="Shin M.K."/>
        </authorList>
    </citation>
    <scope>NUCLEOTIDE SEQUENCE [LARGE SCALE GENOMIC DNA]</scope>
    <source>
        <strain evidence="4 5">Sp-1</strain>
    </source>
</reference>
<dbReference type="Pfam" id="PF08530">
    <property type="entry name" value="PepX_C"/>
    <property type="match status" value="1"/>
</dbReference>
<dbReference type="SUPFAM" id="SSF49785">
    <property type="entry name" value="Galactose-binding domain-like"/>
    <property type="match status" value="1"/>
</dbReference>
<dbReference type="AlphaFoldDB" id="A0A6A7Y2F6"/>
<evidence type="ECO:0000256" key="1">
    <source>
        <dbReference type="ARBA" id="ARBA00022801"/>
    </source>
</evidence>
<evidence type="ECO:0000313" key="4">
    <source>
        <dbReference type="EMBL" id="MQT13240.1"/>
    </source>
</evidence>